<dbReference type="EMBL" id="SRYA01000043">
    <property type="protein sequence ID" value="TGY93498.1"/>
    <property type="molecule type" value="Genomic_DNA"/>
</dbReference>
<comment type="caution">
    <text evidence="1">The sequence shown here is derived from an EMBL/GenBank/DDBJ whole genome shotgun (WGS) entry which is preliminary data.</text>
</comment>
<evidence type="ECO:0000313" key="1">
    <source>
        <dbReference type="EMBL" id="TGY93498.1"/>
    </source>
</evidence>
<reference evidence="1" key="1">
    <citation type="submission" date="2019-04" db="EMBL/GenBank/DDBJ databases">
        <title>Microbes associate with the intestines of laboratory mice.</title>
        <authorList>
            <person name="Navarre W."/>
            <person name="Wong E."/>
            <person name="Huang K."/>
            <person name="Tropini C."/>
            <person name="Ng K."/>
            <person name="Yu B."/>
        </authorList>
    </citation>
    <scope>NUCLEOTIDE SEQUENCE</scope>
    <source>
        <strain evidence="1">NM01_1-7b</strain>
    </source>
</reference>
<sequence>MGKYKKILAVFLSLAMAAGTFGCAGKPGNMDAPQEGSGAQANAGESGSQGDQEKKAYIEQTLNLAENEGQEWTYSKDADAWVLSVVSAVAYPELPDQQGVSVCVPGAYIKGIDTDGDGNVDATSENAEAAVKGSLVIDYEAEITSTNGQVYTAATAPVILNTGAAGYGSQNNSAASVSHAADGYINVACGNRGKQDTAVDDGGNTYYTGDAPSCLADQKAAARYVKYNILLGNLPGNADCFVSTGGSGGGAHAAMFAATSNHPDFYDYQIEAGAVGVYKNGDGTYSTTVTIDGTDYEISDSAWGSIAYSAITPLYEADMALAFEYYLNTEYSFKTPFQAQLAEYLSESYMEYINGQELSVAESAAGFDLNRDGDMDDTVALTIEYDPETHADTNGYYGTYLDLYLAEFTQNLQWYLDNLDYAEGWTWFDADGRALSNEAVMAMTGEDKAQAFLEGRYAKGSSGGMMGGGMPGGSRPDGEMPGGGMPGGSRPDGEMSGKMPEGGPGGTPPDGNMPDSGMPGGESGEMIVGTPDGGTTQSATGKGDSANYESYKDMVAAYKADIEEVNAGDRYGNHIVSLYNPLNYIGAENTDDPTWIKIIMGASEGDISLFNSLNLQIAWLNAGADAEIEWQWDGGHVPSEALGDSFSLYVDQMYGEYVDGAVSVSKPGAAGQESNGTAKEAAGKDISGWVNHEDVSAVTFSLKDIAAYRTAGASKAMPAFDVIDYGQEDYVFGNTEKDARHWNTYLLEIFEKYGDVLETLFNENK</sequence>
<proteinExistence type="predicted"/>
<accession>A0AC61RT00</accession>
<evidence type="ECO:0000313" key="2">
    <source>
        <dbReference type="Proteomes" id="UP000304953"/>
    </source>
</evidence>
<keyword evidence="2" id="KW-1185">Reference proteome</keyword>
<organism evidence="1 2">
    <name type="scientific">Petralouisia muris</name>
    <dbReference type="NCBI Taxonomy" id="3032872"/>
    <lineage>
        <taxon>Bacteria</taxon>
        <taxon>Bacillati</taxon>
        <taxon>Bacillota</taxon>
        <taxon>Clostridia</taxon>
        <taxon>Lachnospirales</taxon>
        <taxon>Lachnospiraceae</taxon>
        <taxon>Petralouisia</taxon>
    </lineage>
</organism>
<dbReference type="Proteomes" id="UP000304953">
    <property type="component" value="Unassembled WGS sequence"/>
</dbReference>
<name>A0AC61RT00_9FIRM</name>
<protein>
    <submittedName>
        <fullName evidence="1">Uncharacterized protein</fullName>
    </submittedName>
</protein>
<gene>
    <name evidence="1" type="ORF">E5329_18490</name>
</gene>